<reference evidence="2 3" key="1">
    <citation type="journal article" date="2019" name="Int. J. Syst. Evol. Microbiol.">
        <title>The Global Catalogue of Microorganisms (GCM) 10K type strain sequencing project: providing services to taxonomists for standard genome sequencing and annotation.</title>
        <authorList>
            <consortium name="The Broad Institute Genomics Platform"/>
            <consortium name="The Broad Institute Genome Sequencing Center for Infectious Disease"/>
            <person name="Wu L."/>
            <person name="Ma J."/>
        </authorList>
    </citation>
    <scope>NUCLEOTIDE SEQUENCE [LARGE SCALE GENOMIC DNA]</scope>
    <source>
        <strain evidence="2 3">CGMCC 1.12124</strain>
    </source>
</reference>
<feature type="region of interest" description="Disordered" evidence="1">
    <location>
        <begin position="25"/>
        <end position="60"/>
    </location>
</feature>
<keyword evidence="3" id="KW-1185">Reference proteome</keyword>
<name>A0ABD5QY03_9EURY</name>
<protein>
    <submittedName>
        <fullName evidence="2">Gluconate 2-dehydrogenase subunit 3 family protein</fullName>
    </submittedName>
</protein>
<sequence>MELTRRDAAAALAAVGATGGVALGVRRAGDGGTGDDGSAGGADGAAGDGEGDRSPSDEAVREAMAAVATAVYPDAVSGVESFVDGFLDGRLDGSAHAEGIRAAVAELESSARSWYDAPVADLETAERDELLRELGADTAEEDPHGTTAERVRFFVVNELLIALYASPTGGELVGIENPQGYAGGAESYTRGSP</sequence>
<evidence type="ECO:0000313" key="3">
    <source>
        <dbReference type="Proteomes" id="UP001596118"/>
    </source>
</evidence>
<dbReference type="Proteomes" id="UP001596118">
    <property type="component" value="Unassembled WGS sequence"/>
</dbReference>
<dbReference type="RefSeq" id="WP_256410812.1">
    <property type="nucleotide sequence ID" value="NZ_JANHDM010000002.1"/>
</dbReference>
<feature type="compositionally biased region" description="Basic and acidic residues" evidence="1">
    <location>
        <begin position="50"/>
        <end position="60"/>
    </location>
</feature>
<dbReference type="EMBL" id="JBHSKY010000002">
    <property type="protein sequence ID" value="MFC5277517.1"/>
    <property type="molecule type" value="Genomic_DNA"/>
</dbReference>
<dbReference type="InterPro" id="IPR027056">
    <property type="entry name" value="Gluconate_2DH_su3"/>
</dbReference>
<dbReference type="Pfam" id="PF13618">
    <property type="entry name" value="Gluconate_2-dh3"/>
    <property type="match status" value="1"/>
</dbReference>
<organism evidence="2 3">
    <name type="scientific">Halorubrum rubrum</name>
    <dbReference type="NCBI Taxonomy" id="1126240"/>
    <lineage>
        <taxon>Archaea</taxon>
        <taxon>Methanobacteriati</taxon>
        <taxon>Methanobacteriota</taxon>
        <taxon>Stenosarchaea group</taxon>
        <taxon>Halobacteria</taxon>
        <taxon>Halobacteriales</taxon>
        <taxon>Haloferacaceae</taxon>
        <taxon>Halorubrum</taxon>
    </lineage>
</organism>
<feature type="compositionally biased region" description="Gly residues" evidence="1">
    <location>
        <begin position="30"/>
        <end position="48"/>
    </location>
</feature>
<dbReference type="AlphaFoldDB" id="A0ABD5QY03"/>
<accession>A0ABD5QY03</accession>
<proteinExistence type="predicted"/>
<comment type="caution">
    <text evidence="2">The sequence shown here is derived from an EMBL/GenBank/DDBJ whole genome shotgun (WGS) entry which is preliminary data.</text>
</comment>
<gene>
    <name evidence="2" type="ORF">ACFPM1_01855</name>
</gene>
<evidence type="ECO:0000313" key="2">
    <source>
        <dbReference type="EMBL" id="MFC5277517.1"/>
    </source>
</evidence>
<evidence type="ECO:0000256" key="1">
    <source>
        <dbReference type="SAM" id="MobiDB-lite"/>
    </source>
</evidence>